<accession>A0ABR2JMG5</accession>
<comment type="caution">
    <text evidence="3">The sequence shown here is derived from an EMBL/GenBank/DDBJ whole genome shotgun (WGS) entry which is preliminary data.</text>
</comment>
<dbReference type="EMBL" id="JAPCWZ010000001">
    <property type="protein sequence ID" value="KAK8879838.1"/>
    <property type="molecule type" value="Genomic_DNA"/>
</dbReference>
<feature type="compositionally biased region" description="Polar residues" evidence="1">
    <location>
        <begin position="563"/>
        <end position="582"/>
    </location>
</feature>
<evidence type="ECO:0000256" key="2">
    <source>
        <dbReference type="SAM" id="Phobius"/>
    </source>
</evidence>
<keyword evidence="2" id="KW-1133">Transmembrane helix</keyword>
<evidence type="ECO:0000313" key="4">
    <source>
        <dbReference type="Proteomes" id="UP001390339"/>
    </source>
</evidence>
<name>A0ABR2JMG5_9PEZI</name>
<evidence type="ECO:0000256" key="1">
    <source>
        <dbReference type="SAM" id="MobiDB-lite"/>
    </source>
</evidence>
<feature type="compositionally biased region" description="Low complexity" evidence="1">
    <location>
        <begin position="168"/>
        <end position="198"/>
    </location>
</feature>
<feature type="compositionally biased region" description="Low complexity" evidence="1">
    <location>
        <begin position="37"/>
        <end position="57"/>
    </location>
</feature>
<feature type="transmembrane region" description="Helical" evidence="2">
    <location>
        <begin position="303"/>
        <end position="325"/>
    </location>
</feature>
<dbReference type="Proteomes" id="UP001390339">
    <property type="component" value="Unassembled WGS sequence"/>
</dbReference>
<feature type="compositionally biased region" description="Gly residues" evidence="1">
    <location>
        <begin position="27"/>
        <end position="36"/>
    </location>
</feature>
<proteinExistence type="predicted"/>
<keyword evidence="2" id="KW-0812">Transmembrane</keyword>
<feature type="compositionally biased region" description="Low complexity" evidence="1">
    <location>
        <begin position="210"/>
        <end position="246"/>
    </location>
</feature>
<evidence type="ECO:0000313" key="3">
    <source>
        <dbReference type="EMBL" id="KAK8879838.1"/>
    </source>
</evidence>
<gene>
    <name evidence="3" type="ORF">PGQ11_001132</name>
</gene>
<feature type="compositionally biased region" description="Low complexity" evidence="1">
    <location>
        <begin position="91"/>
        <end position="125"/>
    </location>
</feature>
<keyword evidence="4" id="KW-1185">Reference proteome</keyword>
<feature type="compositionally biased region" description="Polar residues" evidence="1">
    <location>
        <begin position="199"/>
        <end position="209"/>
    </location>
</feature>
<sequence length="724" mass="74861">MSSPNLPPGAFITSLGGKRCTAIPKKGGNGGGGGGQQQQTSTTTAAATTTAAPSTTTVQEPPKTSTTQVQAPPPPPPQLSTTTVIPPPRETSTSTTSLASTTLISTTQAPPTQAPPAQTSTAAVVQPPPPPPPSVVETSTTAAKLPATGLPADVPPSTSQSVPPPAVAAPDASTSTTRAVVPPIIAIPSPSPSSQAQPTSDTALRTSSEAQTQTADSTAPTATDASPIADATTTPFTTSIATSTPPLNDDLATSNGRNAGNAAVVTTVGSSVFTITPAASQTAGAGDEAEVTNNGPSSHTTQAVVGGVVGGVAFVAIVVFIFWFVRRRLNRKRRSTLLTPLGGPENGFGNLEKRPYVFSRDSIGPTPLSEKFRATFGQNLKNLRGRVKSLVGRKSAPSVNLDRGNSQFLDGSVSISDSGRSGRDGSPARKGGFLGFFKSNRDSGSGWRFGRNRGKQDGGEDLFANTRGMKDTQRGRSSQPDFLTLLNMDDKQLAEQANIKRKTLAGKNRRSSSAGSAEHFLGGLGLSFGGATNPFLDSNAMPHDSAKPAPLAPGEKDPFADTNAIQPPTQSKQIGPPSTYTDNVRRSRGQSVTASRPPSTQQRTGTMYRDSGDSVESFQTRRNKFRSDPFDLDRPELLSSSGSISSSVYQQSGPPPTARTPATPGKAHTRTSSYSSRYSSGVNTLEDFGDPGPDIGSTNRYAPPPLNAHKKNGSSGQVSVGKAY</sequence>
<protein>
    <submittedName>
        <fullName evidence="3">Uncharacterized protein</fullName>
    </submittedName>
</protein>
<keyword evidence="2" id="KW-0472">Membrane</keyword>
<feature type="region of interest" description="Disordered" evidence="1">
    <location>
        <begin position="412"/>
        <end position="482"/>
    </location>
</feature>
<feature type="compositionally biased region" description="Low complexity" evidence="1">
    <location>
        <begin position="659"/>
        <end position="680"/>
    </location>
</feature>
<feature type="compositionally biased region" description="Basic and acidic residues" evidence="1">
    <location>
        <begin position="625"/>
        <end position="636"/>
    </location>
</feature>
<feature type="compositionally biased region" description="Polar residues" evidence="1">
    <location>
        <begin position="589"/>
        <end position="605"/>
    </location>
</feature>
<feature type="region of interest" description="Disordered" evidence="1">
    <location>
        <begin position="1"/>
        <end position="255"/>
    </location>
</feature>
<reference evidence="3 4" key="1">
    <citation type="journal article" date="2024" name="IMA Fungus">
        <title>Apiospora arundinis, a panoply of carbohydrate-active enzymes and secondary metabolites.</title>
        <authorList>
            <person name="Sorensen T."/>
            <person name="Petersen C."/>
            <person name="Muurmann A.T."/>
            <person name="Christiansen J.V."/>
            <person name="Brundto M.L."/>
            <person name="Overgaard C.K."/>
            <person name="Boysen A.T."/>
            <person name="Wollenberg R.D."/>
            <person name="Larsen T.O."/>
            <person name="Sorensen J.L."/>
            <person name="Nielsen K.L."/>
            <person name="Sondergaard T.E."/>
        </authorList>
    </citation>
    <scope>NUCLEOTIDE SEQUENCE [LARGE SCALE GENOMIC DNA]</scope>
    <source>
        <strain evidence="3 4">AAU 773</strain>
    </source>
</reference>
<organism evidence="3 4">
    <name type="scientific">Apiospora arundinis</name>
    <dbReference type="NCBI Taxonomy" id="335852"/>
    <lineage>
        <taxon>Eukaryota</taxon>
        <taxon>Fungi</taxon>
        <taxon>Dikarya</taxon>
        <taxon>Ascomycota</taxon>
        <taxon>Pezizomycotina</taxon>
        <taxon>Sordariomycetes</taxon>
        <taxon>Xylariomycetidae</taxon>
        <taxon>Amphisphaeriales</taxon>
        <taxon>Apiosporaceae</taxon>
        <taxon>Apiospora</taxon>
    </lineage>
</organism>
<feature type="region of interest" description="Disordered" evidence="1">
    <location>
        <begin position="537"/>
        <end position="724"/>
    </location>
</feature>